<evidence type="ECO:0000313" key="10">
    <source>
        <dbReference type="Proteomes" id="UP000002420"/>
    </source>
</evidence>
<evidence type="ECO:0000256" key="1">
    <source>
        <dbReference type="ARBA" id="ARBA00009179"/>
    </source>
</evidence>
<comment type="similarity">
    <text evidence="1 5">Belongs to the peptidase S41A family.</text>
</comment>
<dbReference type="HOGENOM" id="CLU_017295_1_1_7"/>
<dbReference type="FunFam" id="2.30.42.10:FF:000063">
    <property type="entry name" value="Peptidase, S41 family"/>
    <property type="match status" value="1"/>
</dbReference>
<dbReference type="SMART" id="SM00245">
    <property type="entry name" value="TSPc"/>
    <property type="match status" value="1"/>
</dbReference>
<dbReference type="InterPro" id="IPR029045">
    <property type="entry name" value="ClpP/crotonase-like_dom_sf"/>
</dbReference>
<name>B3E1Y6_TRIL1</name>
<protein>
    <submittedName>
        <fullName evidence="9">Carboxyl-terminal protease</fullName>
        <ecNumber evidence="9">3.4.21.102</ecNumber>
    </submittedName>
</protein>
<dbReference type="MEROPS" id="S41.004"/>
<dbReference type="PANTHER" id="PTHR32060:SF30">
    <property type="entry name" value="CARBOXY-TERMINAL PROCESSING PROTEASE CTPA"/>
    <property type="match status" value="1"/>
</dbReference>
<organism evidence="9 10">
    <name type="scientific">Trichlorobacter lovleyi (strain ATCC BAA-1151 / DSM 17278 / SZ)</name>
    <name type="common">Geobacter lovleyi</name>
    <dbReference type="NCBI Taxonomy" id="398767"/>
    <lineage>
        <taxon>Bacteria</taxon>
        <taxon>Pseudomonadati</taxon>
        <taxon>Thermodesulfobacteriota</taxon>
        <taxon>Desulfuromonadia</taxon>
        <taxon>Geobacterales</taxon>
        <taxon>Geobacteraceae</taxon>
        <taxon>Trichlorobacter</taxon>
    </lineage>
</organism>
<dbReference type="CDD" id="cd06782">
    <property type="entry name" value="cpPDZ_CPP-like"/>
    <property type="match status" value="1"/>
</dbReference>
<evidence type="ECO:0000256" key="3">
    <source>
        <dbReference type="ARBA" id="ARBA00022801"/>
    </source>
</evidence>
<dbReference type="Proteomes" id="UP000002420">
    <property type="component" value="Chromosome"/>
</dbReference>
<dbReference type="Gene3D" id="2.30.42.10">
    <property type="match status" value="1"/>
</dbReference>
<evidence type="ECO:0000256" key="2">
    <source>
        <dbReference type="ARBA" id="ARBA00022670"/>
    </source>
</evidence>
<dbReference type="eggNOG" id="COG0793">
    <property type="taxonomic scope" value="Bacteria"/>
</dbReference>
<feature type="region of interest" description="Disordered" evidence="6">
    <location>
        <begin position="396"/>
        <end position="421"/>
    </location>
</feature>
<dbReference type="EC" id="3.4.21.102" evidence="9"/>
<keyword evidence="3 5" id="KW-0378">Hydrolase</keyword>
<dbReference type="PANTHER" id="PTHR32060">
    <property type="entry name" value="TAIL-SPECIFIC PROTEASE"/>
    <property type="match status" value="1"/>
</dbReference>
<dbReference type="InterPro" id="IPR005151">
    <property type="entry name" value="Tail-specific_protease"/>
</dbReference>
<keyword evidence="2 5" id="KW-0645">Protease</keyword>
<evidence type="ECO:0000256" key="4">
    <source>
        <dbReference type="ARBA" id="ARBA00022825"/>
    </source>
</evidence>
<dbReference type="SMART" id="SM00228">
    <property type="entry name" value="PDZ"/>
    <property type="match status" value="1"/>
</dbReference>
<dbReference type="NCBIfam" id="TIGR00225">
    <property type="entry name" value="prc"/>
    <property type="match status" value="1"/>
</dbReference>
<dbReference type="Pfam" id="PF13180">
    <property type="entry name" value="PDZ_2"/>
    <property type="match status" value="1"/>
</dbReference>
<dbReference type="FunFam" id="3.90.226.10:FF:000029">
    <property type="entry name" value="Peptidase, S41 family"/>
    <property type="match status" value="1"/>
</dbReference>
<dbReference type="InterPro" id="IPR004447">
    <property type="entry name" value="Peptidase_S41A"/>
</dbReference>
<accession>B3E1Y6</accession>
<evidence type="ECO:0000313" key="9">
    <source>
        <dbReference type="EMBL" id="ACD95636.1"/>
    </source>
</evidence>
<keyword evidence="10" id="KW-1185">Reference proteome</keyword>
<dbReference type="RefSeq" id="WP_012469975.1">
    <property type="nucleotide sequence ID" value="NC_010814.1"/>
</dbReference>
<keyword evidence="7" id="KW-1133">Transmembrane helix</keyword>
<evidence type="ECO:0000256" key="6">
    <source>
        <dbReference type="SAM" id="MobiDB-lite"/>
    </source>
</evidence>
<evidence type="ECO:0000256" key="7">
    <source>
        <dbReference type="SAM" id="Phobius"/>
    </source>
</evidence>
<dbReference type="OrthoDB" id="9812068at2"/>
<gene>
    <name evidence="9" type="ordered locus">Glov_1920</name>
</gene>
<feature type="transmembrane region" description="Helical" evidence="7">
    <location>
        <begin position="12"/>
        <end position="29"/>
    </location>
</feature>
<dbReference type="GO" id="GO:0004252">
    <property type="term" value="F:serine-type endopeptidase activity"/>
    <property type="evidence" value="ECO:0007669"/>
    <property type="project" value="UniProtKB-EC"/>
</dbReference>
<dbReference type="InterPro" id="IPR001478">
    <property type="entry name" value="PDZ"/>
</dbReference>
<keyword evidence="7" id="KW-0812">Transmembrane</keyword>
<dbReference type="InterPro" id="IPR036034">
    <property type="entry name" value="PDZ_sf"/>
</dbReference>
<evidence type="ECO:0000256" key="5">
    <source>
        <dbReference type="RuleBase" id="RU004404"/>
    </source>
</evidence>
<proteinExistence type="inferred from homology"/>
<reference evidence="9 10" key="1">
    <citation type="submission" date="2008-05" db="EMBL/GenBank/DDBJ databases">
        <title>Complete sequence of chromosome of Geobacter lovleyi SZ.</title>
        <authorList>
            <consortium name="US DOE Joint Genome Institute"/>
            <person name="Lucas S."/>
            <person name="Copeland A."/>
            <person name="Lapidus A."/>
            <person name="Glavina del Rio T."/>
            <person name="Dalin E."/>
            <person name="Tice H."/>
            <person name="Bruce D."/>
            <person name="Goodwin L."/>
            <person name="Pitluck S."/>
            <person name="Chertkov O."/>
            <person name="Meincke L."/>
            <person name="Brettin T."/>
            <person name="Detter J.C."/>
            <person name="Han C."/>
            <person name="Tapia R."/>
            <person name="Kuske C.R."/>
            <person name="Schmutz J."/>
            <person name="Larimer F."/>
            <person name="Land M."/>
            <person name="Hauser L."/>
            <person name="Kyrpides N."/>
            <person name="Mikhailova N."/>
            <person name="Sung Y."/>
            <person name="Fletcher K.E."/>
            <person name="Ritalahti K.M."/>
            <person name="Loeffler F.E."/>
            <person name="Richardson P."/>
        </authorList>
    </citation>
    <scope>NUCLEOTIDE SEQUENCE [LARGE SCALE GENOMIC DNA]</scope>
    <source>
        <strain evidence="10">ATCC BAA-1151 / DSM 17278 / SZ</strain>
    </source>
</reference>
<dbReference type="Gene3D" id="3.30.750.44">
    <property type="match status" value="1"/>
</dbReference>
<dbReference type="Pfam" id="PF03572">
    <property type="entry name" value="Peptidase_S41"/>
    <property type="match status" value="1"/>
</dbReference>
<dbReference type="GO" id="GO:0030288">
    <property type="term" value="C:outer membrane-bounded periplasmic space"/>
    <property type="evidence" value="ECO:0007669"/>
    <property type="project" value="TreeGrafter"/>
</dbReference>
<dbReference type="SUPFAM" id="SSF52096">
    <property type="entry name" value="ClpP/crotonase"/>
    <property type="match status" value="1"/>
</dbReference>
<dbReference type="InterPro" id="IPR055210">
    <property type="entry name" value="CtpA/B_N"/>
</dbReference>
<keyword evidence="7" id="KW-0472">Membrane</keyword>
<dbReference type="Pfam" id="PF22694">
    <property type="entry name" value="CtpB_N-like"/>
    <property type="match status" value="1"/>
</dbReference>
<dbReference type="STRING" id="398767.Glov_1920"/>
<dbReference type="CDD" id="cd07560">
    <property type="entry name" value="Peptidase_S41_CPP"/>
    <property type="match status" value="1"/>
</dbReference>
<dbReference type="GO" id="GO:0007165">
    <property type="term" value="P:signal transduction"/>
    <property type="evidence" value="ECO:0007669"/>
    <property type="project" value="TreeGrafter"/>
</dbReference>
<dbReference type="Gene3D" id="3.90.226.10">
    <property type="entry name" value="2-enoyl-CoA Hydratase, Chain A, domain 1"/>
    <property type="match status" value="1"/>
</dbReference>
<keyword evidence="4 5" id="KW-0720">Serine protease</keyword>
<sequence>MLKSGRTKRIAFGFVIIVVALVAFIGISTQRRCDAQGGKDYEYIGLFTDVMTIVKKSYVEEVDSKKLIYGAINGMLAALDPHSSFMSPDTFKEMKVETKGAFGGLGIEISMKEGILTVISPIEDTPAQRAGIKAGDQILRIDERFTKDLTITDSVKRMRGPKGSKVVLTIMRDGFERPKEFTLVRDIIQVKSVKSRMLDNGYGYIRVAQFQERSDEDVAKALKALVEENKGKQLLGLVLDLRNDPGGLLDQAVRISDHFIENGKLIVYTEGRDKESRMQFTASSRAKEPGYPIVVLINGGSASASEIVAGALQDHQRAIVMGTQSFGKGSVQTIIPLADESGLRLTTARYYTPKGRSIQAKGITPDIVVEQMEMPKETARRESLFIREKDLENHFENTDAEKKTDDKKEVTKETAKENADAKKAVDPLKVDYQLVRALDLLKSWEILKKMGPEKR</sequence>
<evidence type="ECO:0000259" key="8">
    <source>
        <dbReference type="PROSITE" id="PS50106"/>
    </source>
</evidence>
<feature type="domain" description="PDZ" evidence="8">
    <location>
        <begin position="91"/>
        <end position="159"/>
    </location>
</feature>
<dbReference type="PROSITE" id="PS50106">
    <property type="entry name" value="PDZ"/>
    <property type="match status" value="1"/>
</dbReference>
<dbReference type="KEGG" id="glo:Glov_1920"/>
<dbReference type="SUPFAM" id="SSF50156">
    <property type="entry name" value="PDZ domain-like"/>
    <property type="match status" value="1"/>
</dbReference>
<dbReference type="GO" id="GO:0006508">
    <property type="term" value="P:proteolysis"/>
    <property type="evidence" value="ECO:0007669"/>
    <property type="project" value="UniProtKB-KW"/>
</dbReference>
<dbReference type="EMBL" id="CP001089">
    <property type="protein sequence ID" value="ACD95636.1"/>
    <property type="molecule type" value="Genomic_DNA"/>
</dbReference>
<dbReference type="AlphaFoldDB" id="B3E1Y6"/>